<reference evidence="2" key="1">
    <citation type="submission" date="2016-12" db="EMBL/GenBank/DDBJ databases">
        <authorList>
            <person name="Herbold C."/>
        </authorList>
    </citation>
    <scope>NUCLEOTIDE SEQUENCE [LARGE SCALE GENOMIC DNA]</scope>
</reference>
<evidence type="ECO:0000313" key="1">
    <source>
        <dbReference type="EMBL" id="SHO47703.1"/>
    </source>
</evidence>
<keyword evidence="2" id="KW-1185">Reference proteome</keyword>
<dbReference type="Proteomes" id="UP000232412">
    <property type="component" value="Unassembled WGS sequence"/>
</dbReference>
<dbReference type="AlphaFoldDB" id="A0A2H1EIM1"/>
<protein>
    <submittedName>
        <fullName evidence="1">Uncharacterized protein</fullName>
    </submittedName>
</protein>
<dbReference type="EMBL" id="FRFC01000005">
    <property type="protein sequence ID" value="SHO47703.1"/>
    <property type="molecule type" value="Genomic_DNA"/>
</dbReference>
<organism evidence="1 2">
    <name type="scientific">Nitrosotalea sinensis</name>
    <dbReference type="NCBI Taxonomy" id="1499975"/>
    <lineage>
        <taxon>Archaea</taxon>
        <taxon>Nitrososphaerota</taxon>
        <taxon>Nitrososphaeria</taxon>
        <taxon>Nitrosotaleales</taxon>
        <taxon>Nitrosotaleaceae</taxon>
        <taxon>Nitrosotalea</taxon>
    </lineage>
</organism>
<evidence type="ECO:0000313" key="2">
    <source>
        <dbReference type="Proteomes" id="UP000232412"/>
    </source>
</evidence>
<gene>
    <name evidence="1" type="ORF">NSIN_40191</name>
</gene>
<name>A0A2H1EIM1_9ARCH</name>
<sequence>MLLCKAYAGCDMIKTKANAKNRHVTFLDVDKFHQRLLGYSGLLLICF</sequence>
<accession>A0A2H1EIM1</accession>
<proteinExistence type="predicted"/>